<evidence type="ECO:0000313" key="1">
    <source>
        <dbReference type="EMBL" id="KAH9831621.1"/>
    </source>
</evidence>
<dbReference type="RefSeq" id="XP_047774735.1">
    <property type="nucleotide sequence ID" value="XM_047917619.1"/>
</dbReference>
<keyword evidence="2" id="KW-1185">Reference proteome</keyword>
<evidence type="ECO:0000313" key="2">
    <source>
        <dbReference type="Proteomes" id="UP000814176"/>
    </source>
</evidence>
<dbReference type="Proteomes" id="UP000814176">
    <property type="component" value="Unassembled WGS sequence"/>
</dbReference>
<organism evidence="1 2">
    <name type="scientific">Rhodofomes roseus</name>
    <dbReference type="NCBI Taxonomy" id="34475"/>
    <lineage>
        <taxon>Eukaryota</taxon>
        <taxon>Fungi</taxon>
        <taxon>Dikarya</taxon>
        <taxon>Basidiomycota</taxon>
        <taxon>Agaricomycotina</taxon>
        <taxon>Agaricomycetes</taxon>
        <taxon>Polyporales</taxon>
        <taxon>Rhodofomes</taxon>
    </lineage>
</organism>
<accession>A0ABQ8K423</accession>
<name>A0ABQ8K423_9APHY</name>
<gene>
    <name evidence="1" type="ORF">C8Q71DRAFT_295848</name>
</gene>
<protein>
    <submittedName>
        <fullName evidence="1">Uncharacterized protein</fullName>
    </submittedName>
</protein>
<proteinExistence type="predicted"/>
<comment type="caution">
    <text evidence="1">The sequence shown here is derived from an EMBL/GenBank/DDBJ whole genome shotgun (WGS) entry which is preliminary data.</text>
</comment>
<dbReference type="EMBL" id="JADCUA010000025">
    <property type="protein sequence ID" value="KAH9831621.1"/>
    <property type="molecule type" value="Genomic_DNA"/>
</dbReference>
<reference evidence="1 2" key="1">
    <citation type="journal article" date="2021" name="Environ. Microbiol.">
        <title>Gene family expansions and transcriptome signatures uncover fungal adaptations to wood decay.</title>
        <authorList>
            <person name="Hage H."/>
            <person name="Miyauchi S."/>
            <person name="Viragh M."/>
            <person name="Drula E."/>
            <person name="Min B."/>
            <person name="Chaduli D."/>
            <person name="Navarro D."/>
            <person name="Favel A."/>
            <person name="Norest M."/>
            <person name="Lesage-Meessen L."/>
            <person name="Balint B."/>
            <person name="Merenyi Z."/>
            <person name="de Eugenio L."/>
            <person name="Morin E."/>
            <person name="Martinez A.T."/>
            <person name="Baldrian P."/>
            <person name="Stursova M."/>
            <person name="Martinez M.J."/>
            <person name="Novotny C."/>
            <person name="Magnuson J.K."/>
            <person name="Spatafora J.W."/>
            <person name="Maurice S."/>
            <person name="Pangilinan J."/>
            <person name="Andreopoulos W."/>
            <person name="LaButti K."/>
            <person name="Hundley H."/>
            <person name="Na H."/>
            <person name="Kuo A."/>
            <person name="Barry K."/>
            <person name="Lipzen A."/>
            <person name="Henrissat B."/>
            <person name="Riley R."/>
            <person name="Ahrendt S."/>
            <person name="Nagy L.G."/>
            <person name="Grigoriev I.V."/>
            <person name="Martin F."/>
            <person name="Rosso M.N."/>
        </authorList>
    </citation>
    <scope>NUCLEOTIDE SEQUENCE [LARGE SCALE GENOMIC DNA]</scope>
    <source>
        <strain evidence="1 2">CIRM-BRFM 1785</strain>
    </source>
</reference>
<sequence>MLCCSGTIAELLSAEMRLRSPAQAQSRFWRRLKPESRLPSGTLEPNALRVQLALLSRLCALFCSTSFAASVYQVLPARICAQASTSALSSSPESRSYIRCPRSGPLGGIHHLVLFSRLQGLGSRNLSFSSHIQPYLSVLQHAPACGVRTWITARRDAAYTGACRCVNPPA</sequence>
<dbReference type="GeneID" id="71998351"/>